<dbReference type="GO" id="GO:0003676">
    <property type="term" value="F:nucleic acid binding"/>
    <property type="evidence" value="ECO:0007669"/>
    <property type="project" value="InterPro"/>
</dbReference>
<reference evidence="2" key="2">
    <citation type="journal article" date="2024" name="Plant">
        <title>Genomic evolution and insights into agronomic trait innovations of Sesamum species.</title>
        <authorList>
            <person name="Miao H."/>
            <person name="Wang L."/>
            <person name="Qu L."/>
            <person name="Liu H."/>
            <person name="Sun Y."/>
            <person name="Le M."/>
            <person name="Wang Q."/>
            <person name="Wei S."/>
            <person name="Zheng Y."/>
            <person name="Lin W."/>
            <person name="Duan Y."/>
            <person name="Cao H."/>
            <person name="Xiong S."/>
            <person name="Wang X."/>
            <person name="Wei L."/>
            <person name="Li C."/>
            <person name="Ma Q."/>
            <person name="Ju M."/>
            <person name="Zhao R."/>
            <person name="Li G."/>
            <person name="Mu C."/>
            <person name="Tian Q."/>
            <person name="Mei H."/>
            <person name="Zhang T."/>
            <person name="Gao T."/>
            <person name="Zhang H."/>
        </authorList>
    </citation>
    <scope>NUCLEOTIDE SEQUENCE</scope>
    <source>
        <strain evidence="2">G01</strain>
    </source>
</reference>
<evidence type="ECO:0000313" key="2">
    <source>
        <dbReference type="EMBL" id="KAL0289279.1"/>
    </source>
</evidence>
<dbReference type="AlphaFoldDB" id="A0AAW2J4R5"/>
<name>A0AAW2J4R5_9LAMI</name>
<dbReference type="InterPro" id="IPR012337">
    <property type="entry name" value="RNaseH-like_sf"/>
</dbReference>
<dbReference type="Gene3D" id="3.30.420.10">
    <property type="entry name" value="Ribonuclease H-like superfamily/Ribonuclease H"/>
    <property type="match status" value="1"/>
</dbReference>
<evidence type="ECO:0000259" key="1">
    <source>
        <dbReference type="Pfam" id="PF13456"/>
    </source>
</evidence>
<feature type="domain" description="RNase H type-1" evidence="1">
    <location>
        <begin position="2"/>
        <end position="58"/>
    </location>
</feature>
<dbReference type="EMBL" id="JACGWK010001407">
    <property type="protein sequence ID" value="KAL0289279.1"/>
    <property type="molecule type" value="Genomic_DNA"/>
</dbReference>
<sequence length="101" mass="11706">MDSQLVLNQFKGMYEAKDEKMKEYLQKVKALVSSFKSFSVQQILRTENERVDALSKFANLVMGNESKHVTVSILREPSLRKTHRSMIVVSVEKDIGWEKEI</sequence>
<comment type="caution">
    <text evidence="2">The sequence shown here is derived from an EMBL/GenBank/DDBJ whole genome shotgun (WGS) entry which is preliminary data.</text>
</comment>
<proteinExistence type="predicted"/>
<dbReference type="PANTHER" id="PTHR48475:SF2">
    <property type="entry name" value="RIBONUCLEASE H"/>
    <property type="match status" value="1"/>
</dbReference>
<gene>
    <name evidence="2" type="ORF">Sangu_2465400</name>
</gene>
<dbReference type="PANTHER" id="PTHR48475">
    <property type="entry name" value="RIBONUCLEASE H"/>
    <property type="match status" value="1"/>
</dbReference>
<dbReference type="GO" id="GO:0004523">
    <property type="term" value="F:RNA-DNA hybrid ribonuclease activity"/>
    <property type="evidence" value="ECO:0007669"/>
    <property type="project" value="InterPro"/>
</dbReference>
<dbReference type="InterPro" id="IPR036397">
    <property type="entry name" value="RNaseH_sf"/>
</dbReference>
<reference evidence="2" key="1">
    <citation type="submission" date="2020-06" db="EMBL/GenBank/DDBJ databases">
        <authorList>
            <person name="Li T."/>
            <person name="Hu X."/>
            <person name="Zhang T."/>
            <person name="Song X."/>
            <person name="Zhang H."/>
            <person name="Dai N."/>
            <person name="Sheng W."/>
            <person name="Hou X."/>
            <person name="Wei L."/>
        </authorList>
    </citation>
    <scope>NUCLEOTIDE SEQUENCE</scope>
    <source>
        <strain evidence="2">G01</strain>
        <tissue evidence="2">Leaf</tissue>
    </source>
</reference>
<protein>
    <recommendedName>
        <fullName evidence="1">RNase H type-1 domain-containing protein</fullName>
    </recommendedName>
</protein>
<accession>A0AAW2J4R5</accession>
<dbReference type="Pfam" id="PF13456">
    <property type="entry name" value="RVT_3"/>
    <property type="match status" value="1"/>
</dbReference>
<dbReference type="SUPFAM" id="SSF53098">
    <property type="entry name" value="Ribonuclease H-like"/>
    <property type="match status" value="1"/>
</dbReference>
<organism evidence="2">
    <name type="scientific">Sesamum angustifolium</name>
    <dbReference type="NCBI Taxonomy" id="2727405"/>
    <lineage>
        <taxon>Eukaryota</taxon>
        <taxon>Viridiplantae</taxon>
        <taxon>Streptophyta</taxon>
        <taxon>Embryophyta</taxon>
        <taxon>Tracheophyta</taxon>
        <taxon>Spermatophyta</taxon>
        <taxon>Magnoliopsida</taxon>
        <taxon>eudicotyledons</taxon>
        <taxon>Gunneridae</taxon>
        <taxon>Pentapetalae</taxon>
        <taxon>asterids</taxon>
        <taxon>lamiids</taxon>
        <taxon>Lamiales</taxon>
        <taxon>Pedaliaceae</taxon>
        <taxon>Sesamum</taxon>
    </lineage>
</organism>
<dbReference type="InterPro" id="IPR002156">
    <property type="entry name" value="RNaseH_domain"/>
</dbReference>